<reference evidence="1 2" key="1">
    <citation type="journal article" date="2019" name="Emerg. Microbes Infect.">
        <title>Comprehensive subspecies identification of 175 nontuberculous mycobacteria species based on 7547 genomic profiles.</title>
        <authorList>
            <person name="Matsumoto Y."/>
            <person name="Kinjo T."/>
            <person name="Motooka D."/>
            <person name="Nabeya D."/>
            <person name="Jung N."/>
            <person name="Uechi K."/>
            <person name="Horii T."/>
            <person name="Iida T."/>
            <person name="Fujita J."/>
            <person name="Nakamura S."/>
        </authorList>
    </citation>
    <scope>NUCLEOTIDE SEQUENCE [LARGE SCALE GENOMIC DNA]</scope>
    <source>
        <strain evidence="1 2">JCM 12603</strain>
    </source>
</reference>
<sequence>MSVGEPVDAAVESVVHRSGDSAAWLWEAERVASGERVQVVVGVYRALQDGAAGFLPEESFRGELVAAGLRQVPL</sequence>
<organism evidence="1 2">
    <name type="scientific">Mycolicibacterium poriferae</name>
    <dbReference type="NCBI Taxonomy" id="39694"/>
    <lineage>
        <taxon>Bacteria</taxon>
        <taxon>Bacillati</taxon>
        <taxon>Actinomycetota</taxon>
        <taxon>Actinomycetes</taxon>
        <taxon>Mycobacteriales</taxon>
        <taxon>Mycobacteriaceae</taxon>
        <taxon>Mycolicibacterium</taxon>
    </lineage>
</organism>
<proteinExistence type="predicted"/>
<dbReference type="Proteomes" id="UP000466785">
    <property type="component" value="Chromosome"/>
</dbReference>
<evidence type="ECO:0000313" key="1">
    <source>
        <dbReference type="EMBL" id="BBX49661.1"/>
    </source>
</evidence>
<dbReference type="EMBL" id="AP022570">
    <property type="protein sequence ID" value="BBX49661.1"/>
    <property type="molecule type" value="Genomic_DNA"/>
</dbReference>
<gene>
    <name evidence="1" type="ORF">MPOR_06870</name>
</gene>
<accession>A0A6N4V508</accession>
<keyword evidence="2" id="KW-1185">Reference proteome</keyword>
<name>A0A6N4V508_9MYCO</name>
<protein>
    <submittedName>
        <fullName evidence="1">Uncharacterized protein</fullName>
    </submittedName>
</protein>
<dbReference type="KEGG" id="mpof:MPOR_06870"/>
<dbReference type="AlphaFoldDB" id="A0A6N4V508"/>
<evidence type="ECO:0000313" key="2">
    <source>
        <dbReference type="Proteomes" id="UP000466785"/>
    </source>
</evidence>